<reference evidence="1 2" key="1">
    <citation type="journal article" date="2013" name="Genome Announc.">
        <title>Genome Sequence of Plesiomonas shigelloides Strain 302-73 (Serotype O1).</title>
        <authorList>
            <person name="Pique N."/>
            <person name="Aquilini E."/>
            <person name="Alioto T."/>
            <person name="Minana-Galbis D."/>
            <person name="Tomas J.M."/>
        </authorList>
    </citation>
    <scope>NUCLEOTIDE SEQUENCE [LARGE SCALE GENOMIC DNA]</scope>
    <source>
        <strain evidence="1 2">302-73</strain>
    </source>
</reference>
<dbReference type="GO" id="GO:0008168">
    <property type="term" value="F:methyltransferase activity"/>
    <property type="evidence" value="ECO:0007669"/>
    <property type="project" value="UniProtKB-KW"/>
</dbReference>
<evidence type="ECO:0000313" key="2">
    <source>
        <dbReference type="Proteomes" id="UP000014012"/>
    </source>
</evidence>
<dbReference type="EMBL" id="AQQO01000334">
    <property type="protein sequence ID" value="EON88610.1"/>
    <property type="molecule type" value="Genomic_DNA"/>
</dbReference>
<keyword evidence="2" id="KW-1185">Reference proteome</keyword>
<keyword evidence="1" id="KW-0808">Transferase</keyword>
<proteinExistence type="predicted"/>
<gene>
    <name evidence="1" type="ORF">PLESHI_09609</name>
</gene>
<dbReference type="PATRIC" id="fig|1315976.3.peg.1800"/>
<accession>R8AQK3</accession>
<dbReference type="Proteomes" id="UP000014012">
    <property type="component" value="Unassembled WGS sequence"/>
</dbReference>
<evidence type="ECO:0000313" key="1">
    <source>
        <dbReference type="EMBL" id="EON88610.1"/>
    </source>
</evidence>
<organism evidence="1 2">
    <name type="scientific">Plesiomonas shigelloides 302-73</name>
    <dbReference type="NCBI Taxonomy" id="1315976"/>
    <lineage>
        <taxon>Bacteria</taxon>
        <taxon>Pseudomonadati</taxon>
        <taxon>Pseudomonadota</taxon>
        <taxon>Gammaproteobacteria</taxon>
        <taxon>Enterobacterales</taxon>
        <taxon>Enterobacteriaceae</taxon>
        <taxon>Plesiomonas</taxon>
    </lineage>
</organism>
<dbReference type="HOGENOM" id="CLU_3187147_0_0_6"/>
<name>R8AQK3_PLESH</name>
<dbReference type="AlphaFoldDB" id="R8AQK3"/>
<protein>
    <submittedName>
        <fullName evidence="1">23S rRNA mA1618 methyltransferase</fullName>
    </submittedName>
</protein>
<dbReference type="GO" id="GO:0032259">
    <property type="term" value="P:methylation"/>
    <property type="evidence" value="ECO:0007669"/>
    <property type="project" value="UniProtKB-KW"/>
</dbReference>
<dbReference type="Pfam" id="PF05971">
    <property type="entry name" value="Methyltransf_10"/>
    <property type="match status" value="1"/>
</dbReference>
<sequence>MSEVGATEVKTIEMSQGQKISRFIAWTFFTPAQQKAWRMYRWNARG</sequence>
<dbReference type="InterPro" id="IPR010286">
    <property type="entry name" value="METTL16/RlmF"/>
</dbReference>
<comment type="caution">
    <text evidence="1">The sequence shown here is derived from an EMBL/GenBank/DDBJ whole genome shotgun (WGS) entry which is preliminary data.</text>
</comment>
<keyword evidence="1" id="KW-0489">Methyltransferase</keyword>